<dbReference type="Proteomes" id="UP000837675">
    <property type="component" value="Unassembled WGS sequence"/>
</dbReference>
<keyword evidence="2" id="KW-1185">Reference proteome</keyword>
<accession>A0A8S4BUH7</accession>
<proteinExistence type="predicted"/>
<gene>
    <name evidence="1" type="ORF">MHYMCMPASI_00445</name>
</gene>
<reference evidence="1" key="1">
    <citation type="submission" date="2021-06" db="EMBL/GenBank/DDBJ databases">
        <authorList>
            <person name="Nardi T."/>
            <person name="Nardi T."/>
        </authorList>
    </citation>
    <scope>NUCLEOTIDE SEQUENCE</scope>
</reference>
<dbReference type="AlphaFoldDB" id="A0A8S4BUH7"/>
<evidence type="ECO:0000313" key="1">
    <source>
        <dbReference type="EMBL" id="CAG7591479.1"/>
    </source>
</evidence>
<comment type="caution">
    <text evidence="1">The sequence shown here is derived from an EMBL/GenBank/DDBJ whole genome shotgun (WGS) entry which is preliminary data.</text>
</comment>
<organism evidence="1 2">
    <name type="scientific">Hyalomma marginatum</name>
    <dbReference type="NCBI Taxonomy" id="34627"/>
    <lineage>
        <taxon>Eukaryota</taxon>
        <taxon>Metazoa</taxon>
        <taxon>Ecdysozoa</taxon>
        <taxon>Arthropoda</taxon>
        <taxon>Chelicerata</taxon>
        <taxon>Arachnida</taxon>
        <taxon>Acari</taxon>
        <taxon>Parasitiformes</taxon>
        <taxon>Ixodida</taxon>
        <taxon>Ixodoidea</taxon>
        <taxon>Ixodidae</taxon>
        <taxon>Hyalomminae</taxon>
        <taxon>Hyalomma</taxon>
    </lineage>
</organism>
<evidence type="ECO:0000313" key="2">
    <source>
        <dbReference type="Proteomes" id="UP000837675"/>
    </source>
</evidence>
<sequence length="36" mass="3951">MRFIKTESGLVQRTSETLVVNITAQATGLEADTIKK</sequence>
<protein>
    <submittedName>
        <fullName evidence="1">Uncharacterized protein</fullName>
    </submittedName>
</protein>
<name>A0A8S4BUH7_9ACAR</name>
<dbReference type="EMBL" id="CAJVAF010000192">
    <property type="protein sequence ID" value="CAG7591479.1"/>
    <property type="molecule type" value="Genomic_DNA"/>
</dbReference>